<dbReference type="InterPro" id="IPR001845">
    <property type="entry name" value="HTH_ArsR_DNA-bd_dom"/>
</dbReference>
<accession>A0A5B9D8G5</accession>
<sequence length="224" mass="25931">MDLEPELVKYFELLGDETKFGILFALKMFGSLNLKHIAKCLGKSEPAILRQLKILTQLNLIIIDQKESTQSWGKFYKISSYGSDIFSKSNKFINAIPDKEYTVNLYHKMSLILKSLSSFNHNITKFASNVYLEDAQRLVELSKKNEGNYGDAMIFSLLSISLKNKEDTKEYLEMVNEFQEKVKKFRVIKEIDEGPNQILYISSIPIRSIHPLVNKRESDDIYKK</sequence>
<dbReference type="GO" id="GO:0003700">
    <property type="term" value="F:DNA-binding transcription factor activity"/>
    <property type="evidence" value="ECO:0007669"/>
    <property type="project" value="InterPro"/>
</dbReference>
<dbReference type="InterPro" id="IPR036390">
    <property type="entry name" value="WH_DNA-bd_sf"/>
</dbReference>
<dbReference type="GeneID" id="41329367"/>
<dbReference type="AlphaFoldDB" id="A0A5B9D8G5"/>
<keyword evidence="3" id="KW-1185">Reference proteome</keyword>
<protein>
    <submittedName>
        <fullName evidence="2">Winged helix-turn-helix domain-containing protein</fullName>
    </submittedName>
</protein>
<dbReference type="Gene3D" id="1.10.10.10">
    <property type="entry name" value="Winged helix-like DNA-binding domain superfamily/Winged helix DNA-binding domain"/>
    <property type="match status" value="1"/>
</dbReference>
<evidence type="ECO:0000259" key="1">
    <source>
        <dbReference type="Pfam" id="PF01022"/>
    </source>
</evidence>
<reference evidence="2 3" key="2">
    <citation type="journal article" date="2024" name="Int. J. Syst. Evol. Microbiol.">
        <title>Promethearchaeum syntrophicum gen. nov., sp. nov., an anaerobic, obligately syntrophic archaeon, the first isolate of the lineage 'Asgard' archaea, and proposal of the new archaeal phylum Promethearchaeota phyl. nov. and kingdom Promethearchaeati regn. nov.</title>
        <authorList>
            <person name="Imachi H."/>
            <person name="Nobu M.K."/>
            <person name="Kato S."/>
            <person name="Takaki Y."/>
            <person name="Miyazaki M."/>
            <person name="Miyata M."/>
            <person name="Ogawara M."/>
            <person name="Saito Y."/>
            <person name="Sakai S."/>
            <person name="Tahara Y.O."/>
            <person name="Takano Y."/>
            <person name="Tasumi E."/>
            <person name="Uematsu K."/>
            <person name="Yoshimura T."/>
            <person name="Itoh T."/>
            <person name="Ohkuma M."/>
            <person name="Takai K."/>
        </authorList>
    </citation>
    <scope>NUCLEOTIDE SEQUENCE [LARGE SCALE GENOMIC DNA]</scope>
    <source>
        <strain evidence="2 3">MK-D1</strain>
    </source>
</reference>
<dbReference type="SUPFAM" id="SSF46785">
    <property type="entry name" value="Winged helix' DNA-binding domain"/>
    <property type="match status" value="1"/>
</dbReference>
<organism evidence="2 3">
    <name type="scientific">Promethearchaeum syntrophicum</name>
    <dbReference type="NCBI Taxonomy" id="2594042"/>
    <lineage>
        <taxon>Archaea</taxon>
        <taxon>Promethearchaeati</taxon>
        <taxon>Promethearchaeota</taxon>
        <taxon>Promethearchaeia</taxon>
        <taxon>Promethearchaeales</taxon>
        <taxon>Promethearchaeaceae</taxon>
        <taxon>Promethearchaeum</taxon>
    </lineage>
</organism>
<evidence type="ECO:0000313" key="2">
    <source>
        <dbReference type="EMBL" id="QEE15548.1"/>
    </source>
</evidence>
<dbReference type="EMBL" id="CP042905">
    <property type="protein sequence ID" value="QEE15548.1"/>
    <property type="molecule type" value="Genomic_DNA"/>
</dbReference>
<dbReference type="CDD" id="cd00090">
    <property type="entry name" value="HTH_ARSR"/>
    <property type="match status" value="1"/>
</dbReference>
<dbReference type="KEGG" id="psyt:DSAG12_01374"/>
<dbReference type="Pfam" id="PF01022">
    <property type="entry name" value="HTH_5"/>
    <property type="match status" value="1"/>
</dbReference>
<feature type="domain" description="HTH arsR-type" evidence="1">
    <location>
        <begin position="16"/>
        <end position="61"/>
    </location>
</feature>
<dbReference type="RefSeq" id="WP_147662453.1">
    <property type="nucleotide sequence ID" value="NZ_CP042905.2"/>
</dbReference>
<evidence type="ECO:0000313" key="3">
    <source>
        <dbReference type="Proteomes" id="UP000321408"/>
    </source>
</evidence>
<gene>
    <name evidence="2" type="ORF">DSAG12_01374</name>
</gene>
<name>A0A5B9D8G5_9ARCH</name>
<reference evidence="2 3" key="1">
    <citation type="journal article" date="2020" name="Nature">
        <title>Isolation of an archaeon at the prokaryote-eukaryote interface.</title>
        <authorList>
            <person name="Imachi H."/>
            <person name="Nobu M.K."/>
            <person name="Nakahara N."/>
            <person name="Morono Y."/>
            <person name="Ogawara M."/>
            <person name="Takaki Y."/>
            <person name="Takano Y."/>
            <person name="Uematsu K."/>
            <person name="Ikuta T."/>
            <person name="Ito M."/>
            <person name="Matsui Y."/>
            <person name="Miyazaki M."/>
            <person name="Murata K."/>
            <person name="Saito Y."/>
            <person name="Sakai S."/>
            <person name="Song C."/>
            <person name="Tasumi E."/>
            <person name="Yamanaka Y."/>
            <person name="Yamaguchi T."/>
            <person name="Kamagata Y."/>
            <person name="Tamaki H."/>
            <person name="Takai K."/>
        </authorList>
    </citation>
    <scope>NUCLEOTIDE SEQUENCE [LARGE SCALE GENOMIC DNA]</scope>
    <source>
        <strain evidence="2 3">MK-D1</strain>
    </source>
</reference>
<dbReference type="InterPro" id="IPR036388">
    <property type="entry name" value="WH-like_DNA-bd_sf"/>
</dbReference>
<dbReference type="GO" id="GO:0003677">
    <property type="term" value="F:DNA binding"/>
    <property type="evidence" value="ECO:0007669"/>
    <property type="project" value="UniProtKB-KW"/>
</dbReference>
<dbReference type="Proteomes" id="UP000321408">
    <property type="component" value="Chromosome"/>
</dbReference>
<dbReference type="InterPro" id="IPR011991">
    <property type="entry name" value="ArsR-like_HTH"/>
</dbReference>
<proteinExistence type="predicted"/>